<evidence type="ECO:0000256" key="2">
    <source>
        <dbReference type="ARBA" id="ARBA00022842"/>
    </source>
</evidence>
<name>A0AAP0IW24_9MAGN</name>
<dbReference type="EMBL" id="JBBNAF010000008">
    <property type="protein sequence ID" value="KAK9122235.1"/>
    <property type="molecule type" value="Genomic_DNA"/>
</dbReference>
<reference evidence="6 7" key="1">
    <citation type="submission" date="2024-01" db="EMBL/GenBank/DDBJ databases">
        <title>Genome assemblies of Stephania.</title>
        <authorList>
            <person name="Yang L."/>
        </authorList>
    </citation>
    <scope>NUCLEOTIDE SEQUENCE [LARGE SCALE GENOMIC DNA]</scope>
    <source>
        <strain evidence="6">YNDBR</strain>
        <tissue evidence="6">Leaf</tissue>
    </source>
</reference>
<dbReference type="InterPro" id="IPR027417">
    <property type="entry name" value="P-loop_NTPase"/>
</dbReference>
<dbReference type="PANTHER" id="PTHR23070">
    <property type="entry name" value="BCS1 AAA-TYPE ATPASE"/>
    <property type="match status" value="1"/>
</dbReference>
<evidence type="ECO:0000313" key="6">
    <source>
        <dbReference type="EMBL" id="KAK9122235.1"/>
    </source>
</evidence>
<dbReference type="SUPFAM" id="SSF52540">
    <property type="entry name" value="P-loop containing nucleoside triphosphate hydrolases"/>
    <property type="match status" value="1"/>
</dbReference>
<keyword evidence="3" id="KW-0812">Transmembrane</keyword>
<keyword evidence="3" id="KW-0472">Membrane</keyword>
<dbReference type="Pfam" id="PF14363">
    <property type="entry name" value="AAA_assoc"/>
    <property type="match status" value="1"/>
</dbReference>
<dbReference type="InterPro" id="IPR050747">
    <property type="entry name" value="Mitochondrial_chaperone_BCS1"/>
</dbReference>
<dbReference type="Pfam" id="PF00004">
    <property type="entry name" value="AAA"/>
    <property type="match status" value="1"/>
</dbReference>
<feature type="transmembrane region" description="Helical" evidence="3">
    <location>
        <begin position="6"/>
        <end position="33"/>
    </location>
</feature>
<keyword evidence="3" id="KW-1133">Transmembrane helix</keyword>
<sequence length="282" mass="32724">MSWFSVAAALAAVLAVVVVLRFLLSNTGFLYLLKNWWRLIEDKFHVYQFYKVPEHNEGFQENQLYRKVSTYVSSLPSIEDSDYANLFSEKTFKEVEISVKLDRNQIVHDVFLGAKVSWKRNDQESLNSSKALVLKIKKKDKRRILQQYLQHVHRVADEIESRKKEIKLHTIITDSSSSSLKKWKSVEFNHPATFETIAMDSDLKTRVKSDLESFLKSKQYYNKLGRVWKRSYLLFGPSGTGKSSFVAAMAKFLSYDVYDLDLSKVSSDSDLRNVLLKPLQDQ</sequence>
<evidence type="ECO:0000256" key="1">
    <source>
        <dbReference type="ARBA" id="ARBA00001946"/>
    </source>
</evidence>
<dbReference type="AlphaFoldDB" id="A0AAP0IW24"/>
<dbReference type="GO" id="GO:0016887">
    <property type="term" value="F:ATP hydrolysis activity"/>
    <property type="evidence" value="ECO:0007669"/>
    <property type="project" value="InterPro"/>
</dbReference>
<evidence type="ECO:0000256" key="3">
    <source>
        <dbReference type="SAM" id="Phobius"/>
    </source>
</evidence>
<dbReference type="InterPro" id="IPR025753">
    <property type="entry name" value="AAA_N_dom"/>
</dbReference>
<evidence type="ECO:0000313" key="7">
    <source>
        <dbReference type="Proteomes" id="UP001420932"/>
    </source>
</evidence>
<comment type="caution">
    <text evidence="6">The sequence shown here is derived from an EMBL/GenBank/DDBJ whole genome shotgun (WGS) entry which is preliminary data.</text>
</comment>
<gene>
    <name evidence="6" type="ORF">Syun_019852</name>
</gene>
<dbReference type="GO" id="GO:0005524">
    <property type="term" value="F:ATP binding"/>
    <property type="evidence" value="ECO:0007669"/>
    <property type="project" value="InterPro"/>
</dbReference>
<protein>
    <recommendedName>
        <fullName evidence="8">ATPase AAA-type core domain-containing protein</fullName>
    </recommendedName>
</protein>
<evidence type="ECO:0000259" key="4">
    <source>
        <dbReference type="Pfam" id="PF00004"/>
    </source>
</evidence>
<keyword evidence="7" id="KW-1185">Reference proteome</keyword>
<accession>A0AAP0IW24</accession>
<feature type="domain" description="ATPase AAA-type core" evidence="4">
    <location>
        <begin position="232"/>
        <end position="273"/>
    </location>
</feature>
<organism evidence="6 7">
    <name type="scientific">Stephania yunnanensis</name>
    <dbReference type="NCBI Taxonomy" id="152371"/>
    <lineage>
        <taxon>Eukaryota</taxon>
        <taxon>Viridiplantae</taxon>
        <taxon>Streptophyta</taxon>
        <taxon>Embryophyta</taxon>
        <taxon>Tracheophyta</taxon>
        <taxon>Spermatophyta</taxon>
        <taxon>Magnoliopsida</taxon>
        <taxon>Ranunculales</taxon>
        <taxon>Menispermaceae</taxon>
        <taxon>Menispermoideae</taxon>
        <taxon>Cissampelideae</taxon>
        <taxon>Stephania</taxon>
    </lineage>
</organism>
<feature type="domain" description="AAA-type ATPase N-terminal" evidence="5">
    <location>
        <begin position="31"/>
        <end position="119"/>
    </location>
</feature>
<evidence type="ECO:0008006" key="8">
    <source>
        <dbReference type="Google" id="ProtNLM"/>
    </source>
</evidence>
<proteinExistence type="predicted"/>
<evidence type="ECO:0000259" key="5">
    <source>
        <dbReference type="Pfam" id="PF14363"/>
    </source>
</evidence>
<dbReference type="Proteomes" id="UP001420932">
    <property type="component" value="Unassembled WGS sequence"/>
</dbReference>
<dbReference type="InterPro" id="IPR003959">
    <property type="entry name" value="ATPase_AAA_core"/>
</dbReference>
<comment type="cofactor">
    <cofactor evidence="1">
        <name>Mg(2+)</name>
        <dbReference type="ChEBI" id="CHEBI:18420"/>
    </cofactor>
</comment>
<keyword evidence="2" id="KW-0460">Magnesium</keyword>
<dbReference type="Gene3D" id="3.40.50.300">
    <property type="entry name" value="P-loop containing nucleotide triphosphate hydrolases"/>
    <property type="match status" value="1"/>
</dbReference>